<reference evidence="10" key="1">
    <citation type="submission" date="2011-11" db="EMBL/GenBank/DDBJ databases">
        <title>Complete sequence of Desulfosporosinus orientis DSM 765.</title>
        <authorList>
            <person name="Lucas S."/>
            <person name="Han J."/>
            <person name="Lapidus A."/>
            <person name="Cheng J.-F."/>
            <person name="Goodwin L."/>
            <person name="Pitluck S."/>
            <person name="Peters L."/>
            <person name="Ovchinnikova G."/>
            <person name="Teshima H."/>
            <person name="Detter J.C."/>
            <person name="Han C."/>
            <person name="Tapia R."/>
            <person name="Land M."/>
            <person name="Hauser L."/>
            <person name="Kyrpides N."/>
            <person name="Ivanova N."/>
            <person name="Pagani I."/>
            <person name="Pester M."/>
            <person name="Spring S."/>
            <person name="Ollivier B."/>
            <person name="Rattei T."/>
            <person name="Klenk H.-P."/>
            <person name="Wagner M."/>
            <person name="Loy A."/>
            <person name="Woyke T."/>
        </authorList>
    </citation>
    <scope>NUCLEOTIDE SEQUENCE [LARGE SCALE GENOMIC DNA]</scope>
    <source>
        <strain evidence="10">ATCC 19365 / DSM 765 / NCIMB 8382 / VKM B-1628</strain>
    </source>
</reference>
<dbReference type="OrthoDB" id="9776217at2"/>
<organism evidence="5 10">
    <name type="scientific">Desulfosporosinus orientis (strain ATCC 19365 / DSM 765 / NCIMB 8382 / VKM B-1628 / Singapore I)</name>
    <name type="common">Desulfotomaculum orientis</name>
    <dbReference type="NCBI Taxonomy" id="768706"/>
    <lineage>
        <taxon>Bacteria</taxon>
        <taxon>Bacillati</taxon>
        <taxon>Bacillota</taxon>
        <taxon>Clostridia</taxon>
        <taxon>Eubacteriales</taxon>
        <taxon>Desulfitobacteriaceae</taxon>
        <taxon>Desulfosporosinus</taxon>
    </lineage>
</organism>
<evidence type="ECO:0000313" key="6">
    <source>
        <dbReference type="EMBL" id="AET67485.1"/>
    </source>
</evidence>
<dbReference type="KEGG" id="dor:Desor_1575"/>
<dbReference type="EMBL" id="CP003108">
    <property type="protein sequence ID" value="AET67485.1"/>
    <property type="molecule type" value="Genomic_DNA"/>
</dbReference>
<dbReference type="EMBL" id="CP003108">
    <property type="protein sequence ID" value="AET70956.1"/>
    <property type="molecule type" value="Genomic_DNA"/>
</dbReference>
<dbReference type="InterPro" id="IPR028350">
    <property type="entry name" value="DNAC/IstB-like"/>
</dbReference>
<dbReference type="PATRIC" id="fig|768706.3.peg.1561"/>
<evidence type="ECO:0000313" key="5">
    <source>
        <dbReference type="EMBL" id="AET67222.1"/>
    </source>
</evidence>
<dbReference type="eggNOG" id="COG1484">
    <property type="taxonomic scope" value="Bacteria"/>
</dbReference>
<dbReference type="SUPFAM" id="SSF52540">
    <property type="entry name" value="P-loop containing nucleoside triphosphate hydrolases"/>
    <property type="match status" value="1"/>
</dbReference>
<dbReference type="GO" id="GO:0005524">
    <property type="term" value="F:ATP binding"/>
    <property type="evidence" value="ECO:0007669"/>
    <property type="project" value="UniProtKB-KW"/>
</dbReference>
<proteinExistence type="inferred from homology"/>
<protein>
    <submittedName>
        <fullName evidence="5">DNA replication protein</fullName>
    </submittedName>
</protein>
<dbReference type="Pfam" id="PF01695">
    <property type="entry name" value="IstB_IS21"/>
    <property type="match status" value="1"/>
</dbReference>
<sequence length="259" mass="29055">MIQERLNQACEILGLIHMNAVYDHHAEEASKGSISYLEFLDKLLWAEIEAKRDRAAKANMKLAKLPYVKTLEQFDFDFQPSANARKINELKTLGFVARAENVVFLGPPGVGKTHLAVGLAVEAIKNGYTAYFLSAHELIAMIKENIISGRIHRKIKTLCKPGILIIDEVGYAGMDDETAHYFFQIISSRYEKGSIILTSNKSYGEWGDVFGDNIVATAILDRLLHHSTTINIKGDSYRVKEKKKAGFYDPSKLEFTPTD</sequence>
<dbReference type="KEGG" id="dor:Desor_1852"/>
<dbReference type="PRINTS" id="PR00300">
    <property type="entry name" value="CLPPROTEASEA"/>
</dbReference>
<dbReference type="NCBIfam" id="NF038214">
    <property type="entry name" value="IS21_help_AAA"/>
    <property type="match status" value="1"/>
</dbReference>
<dbReference type="KEGG" id="dor:Desor_5583"/>
<dbReference type="EMBL" id="CP003108">
    <property type="protein sequence ID" value="AET70375.1"/>
    <property type="molecule type" value="Genomic_DNA"/>
</dbReference>
<dbReference type="CDD" id="cd00009">
    <property type="entry name" value="AAA"/>
    <property type="match status" value="1"/>
</dbReference>
<evidence type="ECO:0000313" key="8">
    <source>
        <dbReference type="EMBL" id="AET70687.1"/>
    </source>
</evidence>
<evidence type="ECO:0000313" key="9">
    <source>
        <dbReference type="EMBL" id="AET70956.1"/>
    </source>
</evidence>
<dbReference type="RefSeq" id="WP_014184041.1">
    <property type="nucleotide sequence ID" value="NC_016584.1"/>
</dbReference>
<keyword evidence="2" id="KW-0547">Nucleotide-binding</keyword>
<dbReference type="KEGG" id="dor:Desor_5308"/>
<dbReference type="Proteomes" id="UP000006346">
    <property type="component" value="Chromosome"/>
</dbReference>
<gene>
    <name evidence="5" type="ordered locus">Desor_1575</name>
    <name evidence="6" type="ordered locus">Desor_1852</name>
    <name evidence="7" type="ordered locus">Desor_4982</name>
    <name evidence="8" type="ordered locus">Desor_5308</name>
    <name evidence="9" type="ordered locus">Desor_5583</name>
</gene>
<evidence type="ECO:0000313" key="10">
    <source>
        <dbReference type="Proteomes" id="UP000006346"/>
    </source>
</evidence>
<dbReference type="PANTHER" id="PTHR30050:SF4">
    <property type="entry name" value="ATP-BINDING PROTEIN RV3427C IN INSERTION SEQUENCE-RELATED"/>
    <property type="match status" value="1"/>
</dbReference>
<dbReference type="Gene3D" id="3.40.50.300">
    <property type="entry name" value="P-loop containing nucleotide triphosphate hydrolases"/>
    <property type="match status" value="1"/>
</dbReference>
<dbReference type="InterPro" id="IPR003593">
    <property type="entry name" value="AAA+_ATPase"/>
</dbReference>
<dbReference type="EMBL" id="CP003108">
    <property type="protein sequence ID" value="AET70687.1"/>
    <property type="molecule type" value="Genomic_DNA"/>
</dbReference>
<evidence type="ECO:0000256" key="1">
    <source>
        <dbReference type="ARBA" id="ARBA00008059"/>
    </source>
</evidence>
<dbReference type="PANTHER" id="PTHR30050">
    <property type="entry name" value="CHROMOSOMAL REPLICATION INITIATOR PROTEIN DNAA"/>
    <property type="match status" value="1"/>
</dbReference>
<dbReference type="SMART" id="SM00382">
    <property type="entry name" value="AAA"/>
    <property type="match status" value="1"/>
</dbReference>
<dbReference type="InterPro" id="IPR002611">
    <property type="entry name" value="IstB_ATP-bd"/>
</dbReference>
<accession>G7WD27</accession>
<evidence type="ECO:0000256" key="3">
    <source>
        <dbReference type="ARBA" id="ARBA00022840"/>
    </source>
</evidence>
<dbReference type="PIRSF" id="PIRSF003073">
    <property type="entry name" value="DNAC_TnpB_IstB"/>
    <property type="match status" value="1"/>
</dbReference>
<dbReference type="HOGENOM" id="CLU_062999_1_1_9"/>
<dbReference type="AlphaFoldDB" id="G7WD27"/>
<dbReference type="InterPro" id="IPR047661">
    <property type="entry name" value="IstB"/>
</dbReference>
<dbReference type="InterPro" id="IPR001270">
    <property type="entry name" value="ClpA/B"/>
</dbReference>
<dbReference type="EMBL" id="CP003108">
    <property type="protein sequence ID" value="AET67222.1"/>
    <property type="molecule type" value="Genomic_DNA"/>
</dbReference>
<dbReference type="GO" id="GO:0006260">
    <property type="term" value="P:DNA replication"/>
    <property type="evidence" value="ECO:0007669"/>
    <property type="project" value="TreeGrafter"/>
</dbReference>
<dbReference type="KEGG" id="dor:Desor_4982"/>
<keyword evidence="3" id="KW-0067">ATP-binding</keyword>
<reference evidence="5 10" key="2">
    <citation type="journal article" date="2012" name="J. Bacteriol.">
        <title>Complete genome sequences of Desulfosporosinus orientis DSM765T, Desulfosporosinus youngiae DSM17734T, Desulfosporosinus meridiei DSM13257T, and Desulfosporosinus acidiphilus DSM22704T.</title>
        <authorList>
            <person name="Pester M."/>
            <person name="Brambilla E."/>
            <person name="Alazard D."/>
            <person name="Rattei T."/>
            <person name="Weinmaier T."/>
            <person name="Han J."/>
            <person name="Lucas S."/>
            <person name="Lapidus A."/>
            <person name="Cheng J.F."/>
            <person name="Goodwin L."/>
            <person name="Pitluck S."/>
            <person name="Peters L."/>
            <person name="Ovchinnikova G."/>
            <person name="Teshima H."/>
            <person name="Detter J.C."/>
            <person name="Han C.S."/>
            <person name="Tapia R."/>
            <person name="Land M.L."/>
            <person name="Hauser L."/>
            <person name="Kyrpides N.C."/>
            <person name="Ivanova N.N."/>
            <person name="Pagani I."/>
            <person name="Huntmann M."/>
            <person name="Wei C.L."/>
            <person name="Davenport K.W."/>
            <person name="Daligault H."/>
            <person name="Chain P.S."/>
            <person name="Chen A."/>
            <person name="Mavromatis K."/>
            <person name="Markowitz V."/>
            <person name="Szeto E."/>
            <person name="Mikhailova N."/>
            <person name="Pati A."/>
            <person name="Wagner M."/>
            <person name="Woyke T."/>
            <person name="Ollivier B."/>
            <person name="Klenk H.P."/>
            <person name="Spring S."/>
            <person name="Loy A."/>
        </authorList>
    </citation>
    <scope>NUCLEOTIDE SEQUENCE [LARGE SCALE GENOMIC DNA]</scope>
    <source>
        <strain evidence="10">ATCC 19365 / DSM 765 / NCIMB 8382 / VKM B-1628</strain>
        <strain evidence="5">DSM 765</strain>
    </source>
</reference>
<evidence type="ECO:0000256" key="2">
    <source>
        <dbReference type="ARBA" id="ARBA00022741"/>
    </source>
</evidence>
<dbReference type="InterPro" id="IPR027417">
    <property type="entry name" value="P-loop_NTPase"/>
</dbReference>
<dbReference type="STRING" id="768706.Desor_1575"/>
<evidence type="ECO:0000259" key="4">
    <source>
        <dbReference type="SMART" id="SM00382"/>
    </source>
</evidence>
<keyword evidence="10" id="KW-1185">Reference proteome</keyword>
<feature type="domain" description="AAA+ ATPase" evidence="4">
    <location>
        <begin position="98"/>
        <end position="231"/>
    </location>
</feature>
<name>G7WD27_DESOD</name>
<evidence type="ECO:0000313" key="7">
    <source>
        <dbReference type="EMBL" id="AET70375.1"/>
    </source>
</evidence>
<comment type="similarity">
    <text evidence="1">Belongs to the IS21/IS1162 putative ATP-binding protein family.</text>
</comment>